<evidence type="ECO:0000256" key="1">
    <source>
        <dbReference type="ARBA" id="ARBA00022763"/>
    </source>
</evidence>
<gene>
    <name evidence="3" type="ORF">C7H61_11055</name>
</gene>
<dbReference type="EMBL" id="PXOT01000025">
    <property type="protein sequence ID" value="PSG87746.1"/>
    <property type="molecule type" value="Genomic_DNA"/>
</dbReference>
<comment type="caution">
    <text evidence="3">The sequence shown here is derived from an EMBL/GenBank/DDBJ whole genome shotgun (WGS) entry which is preliminary data.</text>
</comment>
<dbReference type="OrthoDB" id="9132167at2"/>
<dbReference type="AlphaFoldDB" id="A0A2T1N7A5"/>
<evidence type="ECO:0000259" key="2">
    <source>
        <dbReference type="Pfam" id="PF01035"/>
    </source>
</evidence>
<reference evidence="3 4" key="1">
    <citation type="submission" date="2018-03" db="EMBL/GenBank/DDBJ databases">
        <title>Mesoflavibacter sp. HG37 and Mesoflavibacter sp. HG96 sp.nov., two marine bacteria isolated from seawater of Western Pacific Ocean.</title>
        <authorList>
            <person name="Cheng H."/>
            <person name="Wu Y.-H."/>
            <person name="Guo L.-L."/>
            <person name="Xu X.-W."/>
        </authorList>
    </citation>
    <scope>NUCLEOTIDE SEQUENCE [LARGE SCALE GENOMIC DNA]</scope>
    <source>
        <strain evidence="3 4">KCTC 42117</strain>
    </source>
</reference>
<sequence>MKPETLSFYEKVYEVARQIPYGRVTSYGAIANYLGAKRSARLVGYAMNGSHNKDVPAHRVVNRKGLLTGKHHFEGTNLMQQLLESEGVKVKDNQIQNFEMVFWDPSKSL</sequence>
<name>A0A2T1N7A5_9FLAO</name>
<dbReference type="GO" id="GO:0008168">
    <property type="term" value="F:methyltransferase activity"/>
    <property type="evidence" value="ECO:0007669"/>
    <property type="project" value="UniProtKB-KW"/>
</dbReference>
<organism evidence="3 4">
    <name type="scientific">Mesoflavibacter zeaxanthinifaciens subsp. sabulilitoris</name>
    <dbReference type="NCBI Taxonomy" id="1520893"/>
    <lineage>
        <taxon>Bacteria</taxon>
        <taxon>Pseudomonadati</taxon>
        <taxon>Bacteroidota</taxon>
        <taxon>Flavobacteriia</taxon>
        <taxon>Flavobacteriales</taxon>
        <taxon>Flavobacteriaceae</taxon>
        <taxon>Mesoflavibacter</taxon>
    </lineage>
</organism>
<evidence type="ECO:0000313" key="3">
    <source>
        <dbReference type="EMBL" id="PSG87746.1"/>
    </source>
</evidence>
<keyword evidence="1" id="KW-0227">DNA damage</keyword>
<dbReference type="Pfam" id="PF01035">
    <property type="entry name" value="DNA_binding_1"/>
    <property type="match status" value="1"/>
</dbReference>
<dbReference type="NCBIfam" id="TIGR00589">
    <property type="entry name" value="ogt"/>
    <property type="match status" value="1"/>
</dbReference>
<dbReference type="InterPro" id="IPR036388">
    <property type="entry name" value="WH-like_DNA-bd_sf"/>
</dbReference>
<dbReference type="InterPro" id="IPR014048">
    <property type="entry name" value="MethylDNA_cys_MeTrfase_DNA-bd"/>
</dbReference>
<dbReference type="InterPro" id="IPR036217">
    <property type="entry name" value="MethylDNA_cys_MeTrfase_DNAb"/>
</dbReference>
<dbReference type="Proteomes" id="UP000238430">
    <property type="component" value="Unassembled WGS sequence"/>
</dbReference>
<dbReference type="PANTHER" id="PTHR42942">
    <property type="entry name" value="6-O-METHYLGUANINE DNA METHYLTRANSFERASE"/>
    <property type="match status" value="1"/>
</dbReference>
<dbReference type="GO" id="GO:0032259">
    <property type="term" value="P:methylation"/>
    <property type="evidence" value="ECO:0007669"/>
    <property type="project" value="UniProtKB-KW"/>
</dbReference>
<keyword evidence="3" id="KW-0489">Methyltransferase</keyword>
<keyword evidence="3" id="KW-0808">Transferase</keyword>
<keyword evidence="4" id="KW-1185">Reference proteome</keyword>
<feature type="domain" description="Methylated-DNA-[protein]-cysteine S-methyltransferase DNA binding" evidence="2">
    <location>
        <begin position="8"/>
        <end position="88"/>
    </location>
</feature>
<protein>
    <submittedName>
        <fullName evidence="3">Cysteine methyltransferase</fullName>
    </submittedName>
</protein>
<dbReference type="GO" id="GO:0006281">
    <property type="term" value="P:DNA repair"/>
    <property type="evidence" value="ECO:0007669"/>
    <property type="project" value="InterPro"/>
</dbReference>
<accession>A0A2T1N7A5</accession>
<evidence type="ECO:0000313" key="4">
    <source>
        <dbReference type="Proteomes" id="UP000238430"/>
    </source>
</evidence>
<dbReference type="InterPro" id="IPR052520">
    <property type="entry name" value="ATL_DNA_repair"/>
</dbReference>
<dbReference type="RefSeq" id="WP_106679793.1">
    <property type="nucleotide sequence ID" value="NZ_JACHWV010000004.1"/>
</dbReference>
<dbReference type="PANTHER" id="PTHR42942:SF1">
    <property type="entry name" value="ALKYLTRANSFERASE-LIKE PROTEIN 1"/>
    <property type="match status" value="1"/>
</dbReference>
<dbReference type="Gene3D" id="1.10.10.10">
    <property type="entry name" value="Winged helix-like DNA-binding domain superfamily/Winged helix DNA-binding domain"/>
    <property type="match status" value="1"/>
</dbReference>
<dbReference type="CDD" id="cd06445">
    <property type="entry name" value="ATase"/>
    <property type="match status" value="1"/>
</dbReference>
<dbReference type="SUPFAM" id="SSF46767">
    <property type="entry name" value="Methylated DNA-protein cysteine methyltransferase, C-terminal domain"/>
    <property type="match status" value="1"/>
</dbReference>
<proteinExistence type="predicted"/>